<gene>
    <name evidence="2" type="ORF">K5I29_06915</name>
</gene>
<dbReference type="RefSeq" id="WP_264431921.1">
    <property type="nucleotide sequence ID" value="NZ_CP081495.1"/>
</dbReference>
<dbReference type="Gene3D" id="2.160.20.120">
    <property type="match status" value="1"/>
</dbReference>
<dbReference type="EMBL" id="CP081495">
    <property type="protein sequence ID" value="UYW00310.1"/>
    <property type="molecule type" value="Genomic_DNA"/>
</dbReference>
<reference evidence="2" key="1">
    <citation type="submission" date="2021-08" db="EMBL/GenBank/DDBJ databases">
        <title>Flavobacterium sp. strain CC-SYL302.</title>
        <authorList>
            <person name="Lin S.-Y."/>
            <person name="Lee T.-H."/>
            <person name="Young C.-C."/>
        </authorList>
    </citation>
    <scope>NUCLEOTIDE SEQUENCE</scope>
    <source>
        <strain evidence="2">CC-SYL302</strain>
    </source>
</reference>
<accession>A0ABY6LYS5</accession>
<proteinExistence type="predicted"/>
<keyword evidence="3" id="KW-1185">Reference proteome</keyword>
<dbReference type="InterPro" id="IPR021255">
    <property type="entry name" value="DUF2807"/>
</dbReference>
<evidence type="ECO:0000313" key="3">
    <source>
        <dbReference type="Proteomes" id="UP001163328"/>
    </source>
</evidence>
<evidence type="ECO:0000259" key="1">
    <source>
        <dbReference type="Pfam" id="PF10988"/>
    </source>
</evidence>
<sequence>MRSLKSVIILSILVFSFTNALAQKREKIKGSKFIAITQHEIENFDTMEIYNDIEVHLIASNKPSIEIEADDNLHENVEKVVENNRLILRTTNDVTGAKKFVIRVRYTPSLKLIEMKDDAQLNALQTIEIDNITIKNFDNSRSFLNVKSPMFTLILSDKARAELNYAGENVSLEMSKNTSIKALITSDIFKLDMYQKANATIEGDANKGKIRLDNDATFKGRNIGLVTADVLVETNATAIVNIKESISISASGKSQVEIYGEPTTFTIKKFIDKASLYRK</sequence>
<name>A0ABY6LYS5_9FLAO</name>
<protein>
    <submittedName>
        <fullName evidence="2">DUF2807 domain-containing protein</fullName>
    </submittedName>
</protein>
<organism evidence="2 3">
    <name type="scientific">Flavobacterium agricola</name>
    <dbReference type="NCBI Taxonomy" id="2870839"/>
    <lineage>
        <taxon>Bacteria</taxon>
        <taxon>Pseudomonadati</taxon>
        <taxon>Bacteroidota</taxon>
        <taxon>Flavobacteriia</taxon>
        <taxon>Flavobacteriales</taxon>
        <taxon>Flavobacteriaceae</taxon>
        <taxon>Flavobacterium</taxon>
    </lineage>
</organism>
<dbReference type="Proteomes" id="UP001163328">
    <property type="component" value="Chromosome"/>
</dbReference>
<evidence type="ECO:0000313" key="2">
    <source>
        <dbReference type="EMBL" id="UYW00310.1"/>
    </source>
</evidence>
<dbReference type="Pfam" id="PF10988">
    <property type="entry name" value="DUF2807"/>
    <property type="match status" value="1"/>
</dbReference>
<feature type="domain" description="Putative auto-transporter adhesin head GIN" evidence="1">
    <location>
        <begin position="43"/>
        <end position="262"/>
    </location>
</feature>